<comment type="caution">
    <text evidence="4">The sequence shown here is derived from an EMBL/GenBank/DDBJ whole genome shotgun (WGS) entry which is preliminary data.</text>
</comment>
<sequence length="153" mass="17743">MAYRGRGRGRGYRGGGGGHGYAKQEPFICFPSRSCGFQDAELPAIKGVIVEENLVRRSLKLHNFWKASPYYLEETKSKKGQSTEIEKFSDRNKVSTTIRRDSLSQILEHRSFPVELTEGSKGWRRQPSQKRVRWNPDSELHKLDLFEKLEQRE</sequence>
<reference evidence="4" key="1">
    <citation type="submission" date="2023-07" db="EMBL/GenBank/DDBJ databases">
        <title>draft genome sequence of fig (Ficus carica).</title>
        <authorList>
            <person name="Takahashi T."/>
            <person name="Nishimura K."/>
        </authorList>
    </citation>
    <scope>NUCLEOTIDE SEQUENCE</scope>
</reference>
<organism evidence="4 5">
    <name type="scientific">Ficus carica</name>
    <name type="common">Common fig</name>
    <dbReference type="NCBI Taxonomy" id="3494"/>
    <lineage>
        <taxon>Eukaryota</taxon>
        <taxon>Viridiplantae</taxon>
        <taxon>Streptophyta</taxon>
        <taxon>Embryophyta</taxon>
        <taxon>Tracheophyta</taxon>
        <taxon>Spermatophyta</taxon>
        <taxon>Magnoliopsida</taxon>
        <taxon>eudicotyledons</taxon>
        <taxon>Gunneridae</taxon>
        <taxon>Pentapetalae</taxon>
        <taxon>rosids</taxon>
        <taxon>fabids</taxon>
        <taxon>Rosales</taxon>
        <taxon>Moraceae</taxon>
        <taxon>Ficeae</taxon>
        <taxon>Ficus</taxon>
    </lineage>
</organism>
<comment type="subcellular location">
    <subcellularLocation>
        <location evidence="1">Nucleus</location>
    </subcellularLocation>
</comment>
<feature type="non-terminal residue" evidence="4">
    <location>
        <position position="1"/>
    </location>
</feature>
<name>A0AA88EI58_FICCA</name>
<evidence type="ECO:0000313" key="4">
    <source>
        <dbReference type="EMBL" id="GMN71626.1"/>
    </source>
</evidence>
<evidence type="ECO:0000256" key="3">
    <source>
        <dbReference type="ARBA" id="ARBA00023242"/>
    </source>
</evidence>
<keyword evidence="3" id="KW-0539">Nucleus</keyword>
<comment type="similarity">
    <text evidence="2">Belongs to the eukaryotic RPC7 RNA polymerase subunit family.</text>
</comment>
<dbReference type="InterPro" id="IPR024661">
    <property type="entry name" value="RNA_pol_III_Rpc31"/>
</dbReference>
<dbReference type="PANTHER" id="PTHR15367">
    <property type="entry name" value="DNA-DIRECTED RNA POLYMERASE III"/>
    <property type="match status" value="1"/>
</dbReference>
<protein>
    <submittedName>
        <fullName evidence="4">Uncharacterized protein</fullName>
    </submittedName>
</protein>
<evidence type="ECO:0000256" key="2">
    <source>
        <dbReference type="ARBA" id="ARBA00008352"/>
    </source>
</evidence>
<proteinExistence type="inferred from homology"/>
<dbReference type="AlphaFoldDB" id="A0AA88EI58"/>
<evidence type="ECO:0000313" key="5">
    <source>
        <dbReference type="Proteomes" id="UP001187192"/>
    </source>
</evidence>
<evidence type="ECO:0000256" key="1">
    <source>
        <dbReference type="ARBA" id="ARBA00004123"/>
    </source>
</evidence>
<gene>
    <name evidence="4" type="ORF">TIFTF001_054130</name>
</gene>
<keyword evidence="5" id="KW-1185">Reference proteome</keyword>
<dbReference type="EMBL" id="BTGU01013986">
    <property type="protein sequence ID" value="GMN71626.1"/>
    <property type="molecule type" value="Genomic_DNA"/>
</dbReference>
<dbReference type="GO" id="GO:0005666">
    <property type="term" value="C:RNA polymerase III complex"/>
    <property type="evidence" value="ECO:0007669"/>
    <property type="project" value="TreeGrafter"/>
</dbReference>
<dbReference type="PANTHER" id="PTHR15367:SF2">
    <property type="entry name" value="DNA-DIRECTED RNA POLYMERASE III SUBUNIT"/>
    <property type="match status" value="1"/>
</dbReference>
<dbReference type="Proteomes" id="UP001187192">
    <property type="component" value="Unassembled WGS sequence"/>
</dbReference>
<accession>A0AA88EI58</accession>
<dbReference type="GO" id="GO:0006383">
    <property type="term" value="P:transcription by RNA polymerase III"/>
    <property type="evidence" value="ECO:0007669"/>
    <property type="project" value="InterPro"/>
</dbReference>